<comment type="catalytic activity">
    <reaction evidence="2">
        <text>oxidized coenzyme F420-(gamma-L-Glu)(n) + a quinol + H(+) = reduced coenzyme F420-(gamma-L-Glu)(n) + a quinone</text>
        <dbReference type="Rhea" id="RHEA:39663"/>
        <dbReference type="Rhea" id="RHEA-COMP:12939"/>
        <dbReference type="Rhea" id="RHEA-COMP:14378"/>
        <dbReference type="ChEBI" id="CHEBI:15378"/>
        <dbReference type="ChEBI" id="CHEBI:24646"/>
        <dbReference type="ChEBI" id="CHEBI:132124"/>
        <dbReference type="ChEBI" id="CHEBI:133980"/>
        <dbReference type="ChEBI" id="CHEBI:139511"/>
    </reaction>
</comment>
<dbReference type="AlphaFoldDB" id="A0A2T7T509"/>
<dbReference type="Gene3D" id="2.30.110.10">
    <property type="entry name" value="Electron Transport, Fmn-binding Protein, Chain A"/>
    <property type="match status" value="1"/>
</dbReference>
<dbReference type="InterPro" id="IPR012349">
    <property type="entry name" value="Split_barrel_FMN-bd"/>
</dbReference>
<keyword evidence="5" id="KW-1185">Reference proteome</keyword>
<accession>A0A2T7T509</accession>
<dbReference type="EMBL" id="AZSP01000232">
    <property type="protein sequence ID" value="PVE10222.1"/>
    <property type="molecule type" value="Genomic_DNA"/>
</dbReference>
<protein>
    <submittedName>
        <fullName evidence="4">Cation-binding protein</fullName>
    </submittedName>
</protein>
<dbReference type="InterPro" id="IPR004378">
    <property type="entry name" value="F420H2_quin_Rdtase"/>
</dbReference>
<comment type="caution">
    <text evidence="4">The sequence shown here is derived from an EMBL/GenBank/DDBJ whole genome shotgun (WGS) entry which is preliminary data.</text>
</comment>
<name>A0A2T7T509_9ACTN</name>
<dbReference type="SUPFAM" id="SSF50475">
    <property type="entry name" value="FMN-binding split barrel"/>
    <property type="match status" value="1"/>
</dbReference>
<evidence type="ECO:0000256" key="1">
    <source>
        <dbReference type="ARBA" id="ARBA00008710"/>
    </source>
</evidence>
<dbReference type="InterPro" id="IPR012312">
    <property type="entry name" value="Hemerythrin-like"/>
</dbReference>
<comment type="similarity">
    <text evidence="1">Belongs to the F420H(2)-dependent quinone reductase family.</text>
</comment>
<reference evidence="4 5" key="1">
    <citation type="submission" date="2013-12" db="EMBL/GenBank/DDBJ databases">
        <title>Annotated genome of Streptomyces scopuliridis.</title>
        <authorList>
            <person name="Olson J.B."/>
        </authorList>
    </citation>
    <scope>NUCLEOTIDE SEQUENCE [LARGE SCALE GENOMIC DNA]</scope>
    <source>
        <strain evidence="4 5">RB72</strain>
    </source>
</reference>
<sequence>MPASFNQAIIDEFRANGGQVGGPFEGGDLLLLTTTGAKSGAEHTVPLGYVRDGELLLIVGSAGGAPRHPAWYHNLLAHPRVRVEIGTETLELIAVPAEGARRERLFERVVSVAPGYADYQSGTTRVLPVVVLEPSGAEAAEGPGEIRGFADKLVQIHGWLRAQLRHIQAETDAHFAARAAHGGSGEPPAPEIGLQLRQHCLAFCQFLTFHHTSEDAYTFPALADRHPHLRDALDWLGEEHRTLARVKDALLALLADLTTADPERFRAELARLSAELVAHLDYEEESLLPALSEIRWPPGPPEPEPAGGAAS</sequence>
<dbReference type="STRING" id="1440053.GCA_000718095_03498"/>
<dbReference type="Pfam" id="PF01814">
    <property type="entry name" value="Hemerythrin"/>
    <property type="match status" value="1"/>
</dbReference>
<evidence type="ECO:0000259" key="3">
    <source>
        <dbReference type="Pfam" id="PF01814"/>
    </source>
</evidence>
<organism evidence="4 5">
    <name type="scientific">Streptomyces scopuliridis RB72</name>
    <dbReference type="NCBI Taxonomy" id="1440053"/>
    <lineage>
        <taxon>Bacteria</taxon>
        <taxon>Bacillati</taxon>
        <taxon>Actinomycetota</taxon>
        <taxon>Actinomycetes</taxon>
        <taxon>Kitasatosporales</taxon>
        <taxon>Streptomycetaceae</taxon>
        <taxon>Streptomyces</taxon>
    </lineage>
</organism>
<evidence type="ECO:0000313" key="4">
    <source>
        <dbReference type="EMBL" id="PVE10222.1"/>
    </source>
</evidence>
<dbReference type="PANTHER" id="PTHR39428:SF1">
    <property type="entry name" value="F420H(2)-DEPENDENT QUINONE REDUCTASE RV1261C"/>
    <property type="match status" value="1"/>
</dbReference>
<dbReference type="GO" id="GO:0016491">
    <property type="term" value="F:oxidoreductase activity"/>
    <property type="evidence" value="ECO:0007669"/>
    <property type="project" value="InterPro"/>
</dbReference>
<proteinExistence type="inferred from homology"/>
<dbReference type="PANTHER" id="PTHR39428">
    <property type="entry name" value="F420H(2)-DEPENDENT QUINONE REDUCTASE RV1261C"/>
    <property type="match status" value="1"/>
</dbReference>
<dbReference type="GO" id="GO:0005886">
    <property type="term" value="C:plasma membrane"/>
    <property type="evidence" value="ECO:0007669"/>
    <property type="project" value="TreeGrafter"/>
</dbReference>
<dbReference type="GO" id="GO:0070967">
    <property type="term" value="F:coenzyme F420 binding"/>
    <property type="evidence" value="ECO:0007669"/>
    <property type="project" value="TreeGrafter"/>
</dbReference>
<feature type="domain" description="Hemerythrin-like" evidence="3">
    <location>
        <begin position="151"/>
        <end position="291"/>
    </location>
</feature>
<dbReference type="Gene3D" id="1.20.120.520">
    <property type="entry name" value="nmb1532 protein domain like"/>
    <property type="match status" value="1"/>
</dbReference>
<dbReference type="RefSeq" id="WP_030352547.1">
    <property type="nucleotide sequence ID" value="NZ_AZSP01000232.1"/>
</dbReference>
<dbReference type="Pfam" id="PF04075">
    <property type="entry name" value="F420H2_quin_red"/>
    <property type="match status" value="1"/>
</dbReference>
<gene>
    <name evidence="4" type="ORF">Y717_04845</name>
</gene>
<evidence type="ECO:0000256" key="2">
    <source>
        <dbReference type="ARBA" id="ARBA00049106"/>
    </source>
</evidence>
<dbReference type="Proteomes" id="UP000245992">
    <property type="component" value="Unassembled WGS sequence"/>
</dbReference>
<evidence type="ECO:0000313" key="5">
    <source>
        <dbReference type="Proteomes" id="UP000245992"/>
    </source>
</evidence>
<dbReference type="NCBIfam" id="TIGR00026">
    <property type="entry name" value="hi_GC_TIGR00026"/>
    <property type="match status" value="1"/>
</dbReference>
<dbReference type="OrthoDB" id="8225825at2"/>